<dbReference type="OrthoDB" id="4288123at2"/>
<accession>A0A1H5QK74</accession>
<dbReference type="STRING" id="218821.SAMN05421837_103372"/>
<evidence type="ECO:0000256" key="3">
    <source>
        <dbReference type="ARBA" id="ARBA00023002"/>
    </source>
</evidence>
<dbReference type="PANTHER" id="PTHR42847">
    <property type="entry name" value="ALKANESULFONATE MONOOXYGENASE"/>
    <property type="match status" value="1"/>
</dbReference>
<dbReference type="InterPro" id="IPR050172">
    <property type="entry name" value="SsuD_RutA_monooxygenase"/>
</dbReference>
<proteinExistence type="predicted"/>
<evidence type="ECO:0000256" key="4">
    <source>
        <dbReference type="ARBA" id="ARBA00023033"/>
    </source>
</evidence>
<dbReference type="InterPro" id="IPR019923">
    <property type="entry name" value="Lucif-like_OxRdtase_MSMEG_2516"/>
</dbReference>
<dbReference type="SUPFAM" id="SSF51679">
    <property type="entry name" value="Bacterial luciferase-like"/>
    <property type="match status" value="1"/>
</dbReference>
<dbReference type="InterPro" id="IPR036661">
    <property type="entry name" value="Luciferase-like_sf"/>
</dbReference>
<dbReference type="Proteomes" id="UP000198878">
    <property type="component" value="Unassembled WGS sequence"/>
</dbReference>
<name>A0A1H5QK74_9PSEU</name>
<evidence type="ECO:0000313" key="6">
    <source>
        <dbReference type="EMBL" id="SEF26520.1"/>
    </source>
</evidence>
<dbReference type="GO" id="GO:0008726">
    <property type="term" value="F:alkanesulfonate monooxygenase activity"/>
    <property type="evidence" value="ECO:0007669"/>
    <property type="project" value="TreeGrafter"/>
</dbReference>
<gene>
    <name evidence="6" type="ORF">SAMN05421837_103372</name>
</gene>
<dbReference type="NCBIfam" id="TIGR03621">
    <property type="entry name" value="F420_MSMEG_2516"/>
    <property type="match status" value="1"/>
</dbReference>
<keyword evidence="4" id="KW-0503">Monooxygenase</keyword>
<keyword evidence="3" id="KW-0560">Oxidoreductase</keyword>
<protein>
    <submittedName>
        <fullName evidence="6">Probable F420-dependent oxidoreductase, MSMEG_2516 family</fullName>
    </submittedName>
</protein>
<dbReference type="Gene3D" id="3.20.20.30">
    <property type="entry name" value="Luciferase-like domain"/>
    <property type="match status" value="1"/>
</dbReference>
<feature type="domain" description="Luciferase-like" evidence="5">
    <location>
        <begin position="12"/>
        <end position="232"/>
    </location>
</feature>
<dbReference type="GO" id="GO:0046306">
    <property type="term" value="P:alkanesulfonate catabolic process"/>
    <property type="evidence" value="ECO:0007669"/>
    <property type="project" value="TreeGrafter"/>
</dbReference>
<dbReference type="PANTHER" id="PTHR42847:SF8">
    <property type="entry name" value="CONSERVED PROTEIN"/>
    <property type="match status" value="1"/>
</dbReference>
<sequence length="284" mass="31712">MRFCVNMEASAGRREWVRRCREAEEIGMDVIATPDHLGITAPLLPLVLAAEVTERARLTTLTLNAAFYNPTLLARDVVSVDVCTDGRFELGLGTGYAKPEFDKAGIPFERAGARVDHLVRTLDELERFYADPEEPNPVQQPGPPVLIGGEGDRMLRLAARRADIIAFPGAGIDQNGLHLREPEELLERTRFVQKALDGRDAELNLLVQHVEVTNDSAGAYERLAERFRGAYSAEQLRRYPIFLIGSAEHIAEELRAHGEHYGITYFSVSHTSMIELAKVLPRLR</sequence>
<dbReference type="Pfam" id="PF00296">
    <property type="entry name" value="Bac_luciferase"/>
    <property type="match status" value="1"/>
</dbReference>
<evidence type="ECO:0000256" key="1">
    <source>
        <dbReference type="ARBA" id="ARBA00022630"/>
    </source>
</evidence>
<evidence type="ECO:0000259" key="5">
    <source>
        <dbReference type="Pfam" id="PF00296"/>
    </source>
</evidence>
<evidence type="ECO:0000313" key="7">
    <source>
        <dbReference type="Proteomes" id="UP000198878"/>
    </source>
</evidence>
<dbReference type="InterPro" id="IPR011251">
    <property type="entry name" value="Luciferase-like_dom"/>
</dbReference>
<keyword evidence="1" id="KW-0285">Flavoprotein</keyword>
<keyword evidence="2" id="KW-0288">FMN</keyword>
<organism evidence="6 7">
    <name type="scientific">Amycolatopsis pretoriensis</name>
    <dbReference type="NCBI Taxonomy" id="218821"/>
    <lineage>
        <taxon>Bacteria</taxon>
        <taxon>Bacillati</taxon>
        <taxon>Actinomycetota</taxon>
        <taxon>Actinomycetes</taxon>
        <taxon>Pseudonocardiales</taxon>
        <taxon>Pseudonocardiaceae</taxon>
        <taxon>Amycolatopsis</taxon>
    </lineage>
</organism>
<reference evidence="7" key="1">
    <citation type="submission" date="2016-10" db="EMBL/GenBank/DDBJ databases">
        <authorList>
            <person name="Varghese N."/>
            <person name="Submissions S."/>
        </authorList>
    </citation>
    <scope>NUCLEOTIDE SEQUENCE [LARGE SCALE GENOMIC DNA]</scope>
    <source>
        <strain evidence="7">DSM 44654</strain>
    </source>
</reference>
<dbReference type="EMBL" id="FNUJ01000003">
    <property type="protein sequence ID" value="SEF26520.1"/>
    <property type="molecule type" value="Genomic_DNA"/>
</dbReference>
<evidence type="ECO:0000256" key="2">
    <source>
        <dbReference type="ARBA" id="ARBA00022643"/>
    </source>
</evidence>
<dbReference type="AlphaFoldDB" id="A0A1H5QK74"/>
<dbReference type="RefSeq" id="WP_086672707.1">
    <property type="nucleotide sequence ID" value="NZ_FNUJ01000003.1"/>
</dbReference>
<keyword evidence="7" id="KW-1185">Reference proteome</keyword>